<keyword evidence="2" id="KW-1185">Reference proteome</keyword>
<protein>
    <submittedName>
        <fullName evidence="1">Uncharacterized protein</fullName>
    </submittedName>
</protein>
<dbReference type="AlphaFoldDB" id="A0A1T0CEG2"/>
<dbReference type="RefSeq" id="WP_078307476.1">
    <property type="nucleotide sequence ID" value="NZ_MUYT01000007.1"/>
</dbReference>
<dbReference type="Proteomes" id="UP000191094">
    <property type="component" value="Unassembled WGS sequence"/>
</dbReference>
<reference evidence="1 2" key="1">
    <citation type="submission" date="2017-02" db="EMBL/GenBank/DDBJ databases">
        <title>Draft genome sequence of Moraxella lincolnii CCUG 9405T type strain.</title>
        <authorList>
            <person name="Salva-Serra F."/>
            <person name="Engstrom-Jakobsson H."/>
            <person name="Thorell K."/>
            <person name="Jaen-Luchoro D."/>
            <person name="Gonzales-Siles L."/>
            <person name="Karlsson R."/>
            <person name="Yazdan S."/>
            <person name="Boulund F."/>
            <person name="Johnning A."/>
            <person name="Engstrand L."/>
            <person name="Kristiansson E."/>
            <person name="Moore E."/>
        </authorList>
    </citation>
    <scope>NUCLEOTIDE SEQUENCE [LARGE SCALE GENOMIC DNA]</scope>
    <source>
        <strain evidence="1 2">CCUG 9405</strain>
    </source>
</reference>
<accession>A0A1T0CEG2</accession>
<evidence type="ECO:0000313" key="2">
    <source>
        <dbReference type="Proteomes" id="UP000191094"/>
    </source>
</evidence>
<sequence length="89" mass="10147">MISLDIPVYLEQKIIDVSQDMGTTKNAFIIDTINFYFEHFKDTITNDEASYLSAPNIQTLAAIEELNSGKLKPLSLEEFKLELQPSYQT</sequence>
<dbReference type="EMBL" id="MUYT01000007">
    <property type="protein sequence ID" value="OOS20724.1"/>
    <property type="molecule type" value="Genomic_DNA"/>
</dbReference>
<organism evidence="1 2">
    <name type="scientific">Lwoffella lincolnii</name>
    <dbReference type="NCBI Taxonomy" id="90241"/>
    <lineage>
        <taxon>Bacteria</taxon>
        <taxon>Pseudomonadati</taxon>
        <taxon>Pseudomonadota</taxon>
        <taxon>Gammaproteobacteria</taxon>
        <taxon>Moraxellales</taxon>
        <taxon>Moraxellaceae</taxon>
        <taxon>Lwoffella</taxon>
    </lineage>
</organism>
<proteinExistence type="predicted"/>
<evidence type="ECO:0000313" key="1">
    <source>
        <dbReference type="EMBL" id="OOS20724.1"/>
    </source>
</evidence>
<comment type="caution">
    <text evidence="1">The sequence shown here is derived from an EMBL/GenBank/DDBJ whole genome shotgun (WGS) entry which is preliminary data.</text>
</comment>
<dbReference type="STRING" id="90241.B0682_06265"/>
<name>A0A1T0CEG2_9GAMM</name>
<gene>
    <name evidence="1" type="ORF">B0682_06265</name>
</gene>